<dbReference type="AlphaFoldDB" id="A0A7S1AXH4"/>
<feature type="chain" id="PRO_5030775546" evidence="2">
    <location>
        <begin position="22"/>
        <end position="397"/>
    </location>
</feature>
<keyword evidence="1" id="KW-0812">Transmembrane</keyword>
<feature type="signal peptide" evidence="2">
    <location>
        <begin position="1"/>
        <end position="21"/>
    </location>
</feature>
<accession>A0A7S1AXH4</accession>
<evidence type="ECO:0000256" key="2">
    <source>
        <dbReference type="SAM" id="SignalP"/>
    </source>
</evidence>
<feature type="transmembrane region" description="Helical" evidence="1">
    <location>
        <begin position="99"/>
        <end position="120"/>
    </location>
</feature>
<evidence type="ECO:0000256" key="1">
    <source>
        <dbReference type="SAM" id="Phobius"/>
    </source>
</evidence>
<dbReference type="EMBL" id="HBFQ01060281">
    <property type="protein sequence ID" value="CAD8868316.1"/>
    <property type="molecule type" value="Transcribed_RNA"/>
</dbReference>
<name>A0A7S1AXH4_NOCSC</name>
<keyword evidence="1" id="KW-1133">Transmembrane helix</keyword>
<sequence>MRCFWRIGLMLVAVQVDSSYGDSGLCGEDSDHTSLFQLPQTHFFSIAVDEPGPSSVDQVDSPSVLNIAFPSFTYSFLGFLALGCGCITTAFLNEKTNCVHCWCACCGVLMLTLAMGAIMLDVTSQRLAGTDAKFRAPPTPPSAVVELYVDTPFNVSEISSGLAHEMFKGGMEAALLGLKTKAHVEHLAASMENRTVKLEFPLILENDQVHELRNLTNLGQSFERGVWSTRASFRNLTAPSLLRLQSLDKRLVTVHNTSIVFLNFEVHFRCQSVGTTSDALKVLEKIAAVRYSDSLALLLNDVAERELAPISGRLAERCNHPSQALRRFCIGDHLSWVDFVAEPMPREEASRNRLCPLAGNLTRAIRDRARVLAAGASLPSELFANMTCLPVLPEGRC</sequence>
<gene>
    <name evidence="3" type="ORF">NSCI0253_LOCUS42672</name>
</gene>
<protein>
    <submittedName>
        <fullName evidence="3">Uncharacterized protein</fullName>
    </submittedName>
</protein>
<evidence type="ECO:0000313" key="3">
    <source>
        <dbReference type="EMBL" id="CAD8868316.1"/>
    </source>
</evidence>
<proteinExistence type="predicted"/>
<feature type="transmembrane region" description="Helical" evidence="1">
    <location>
        <begin position="72"/>
        <end position="92"/>
    </location>
</feature>
<keyword evidence="1" id="KW-0472">Membrane</keyword>
<reference evidence="3" key="1">
    <citation type="submission" date="2021-01" db="EMBL/GenBank/DDBJ databases">
        <authorList>
            <person name="Corre E."/>
            <person name="Pelletier E."/>
            <person name="Niang G."/>
            <person name="Scheremetjew M."/>
            <person name="Finn R."/>
            <person name="Kale V."/>
            <person name="Holt S."/>
            <person name="Cochrane G."/>
            <person name="Meng A."/>
            <person name="Brown T."/>
            <person name="Cohen L."/>
        </authorList>
    </citation>
    <scope>NUCLEOTIDE SEQUENCE</scope>
</reference>
<keyword evidence="2" id="KW-0732">Signal</keyword>
<organism evidence="3">
    <name type="scientific">Noctiluca scintillans</name>
    <name type="common">Sea sparkle</name>
    <name type="synonym">Red tide dinoflagellate</name>
    <dbReference type="NCBI Taxonomy" id="2966"/>
    <lineage>
        <taxon>Eukaryota</taxon>
        <taxon>Sar</taxon>
        <taxon>Alveolata</taxon>
        <taxon>Dinophyceae</taxon>
        <taxon>Noctilucales</taxon>
        <taxon>Noctilucaceae</taxon>
        <taxon>Noctiluca</taxon>
    </lineage>
</organism>